<dbReference type="InterPro" id="IPR050739">
    <property type="entry name" value="MFP"/>
</dbReference>
<evidence type="ECO:0000259" key="10">
    <source>
        <dbReference type="Pfam" id="PF25917"/>
    </source>
</evidence>
<organism evidence="12 13">
    <name type="scientific">Stenomitos frigidus ULC18</name>
    <dbReference type="NCBI Taxonomy" id="2107698"/>
    <lineage>
        <taxon>Bacteria</taxon>
        <taxon>Bacillati</taxon>
        <taxon>Cyanobacteriota</taxon>
        <taxon>Cyanophyceae</taxon>
        <taxon>Leptolyngbyales</taxon>
        <taxon>Leptolyngbyaceae</taxon>
        <taxon>Stenomitos</taxon>
    </lineage>
</organism>
<reference evidence="13" key="1">
    <citation type="submission" date="2018-02" db="EMBL/GenBank/DDBJ databases">
        <authorList>
            <person name="Moore K."/>
            <person name="Momper L."/>
        </authorList>
    </citation>
    <scope>NUCLEOTIDE SEQUENCE [LARGE SCALE GENOMIC DNA]</scope>
    <source>
        <strain evidence="13">ULC18</strain>
    </source>
</reference>
<sequence>MESTNSTNQVQDLDGQKPAVLDRDISSPQPATDQRPNEPKVPRQHPYRKWILLGALGVGVIAGSIVGYRWWRFAATHAETDDAYVTADVHPINARINGTVVKVAVNDNQQVQQGELLVKLDPQDYEVALQQSKASLEASQQQARVAQANIGVTVTNAQGLTTQAQGNIDAAAASVSTSQAALAEAQAGVPAAKAQLAQVKANLVKADLDYNRYTTLFKEGAVAQQQLDAARATYESTRGQYDAIAEQIKQAQARVVQAQTNLNNAQAKLGSTQGNLQQANASGQQTEVNRRQYQAALATVDQSIAQFKNAQLQLNYTSLTAPLVGRIGNRTVQVGQRVQPGQTLMSLVQPIPWITANFKETQLGKMQPGQAVEIKLDAFPDRVFRGRVDSLSPASGAKFALLPPDNATGNFTKIVQRIPVKIIFDADSIKGYETRITPGMSVVATVETP</sequence>
<accession>A0A2T1E9W3</accession>
<evidence type="ECO:0000256" key="2">
    <source>
        <dbReference type="ARBA" id="ARBA00009477"/>
    </source>
</evidence>
<keyword evidence="6" id="KW-0175">Coiled coil</keyword>
<dbReference type="GO" id="GO:0016020">
    <property type="term" value="C:membrane"/>
    <property type="evidence" value="ECO:0007669"/>
    <property type="project" value="UniProtKB-SubCell"/>
</dbReference>
<keyword evidence="4 8" id="KW-1133">Transmembrane helix</keyword>
<feature type="coiled-coil region" evidence="6">
    <location>
        <begin position="234"/>
        <end position="282"/>
    </location>
</feature>
<dbReference type="SUPFAM" id="SSF111369">
    <property type="entry name" value="HlyD-like secretion proteins"/>
    <property type="match status" value="3"/>
</dbReference>
<dbReference type="RefSeq" id="WP_106256468.1">
    <property type="nucleotide sequence ID" value="NZ_PVWK01000062.1"/>
</dbReference>
<evidence type="ECO:0000256" key="1">
    <source>
        <dbReference type="ARBA" id="ARBA00004167"/>
    </source>
</evidence>
<dbReference type="Gene3D" id="1.10.287.470">
    <property type="entry name" value="Helix hairpin bin"/>
    <property type="match status" value="1"/>
</dbReference>
<dbReference type="AlphaFoldDB" id="A0A2T1E9W3"/>
<dbReference type="Gene3D" id="2.40.50.100">
    <property type="match status" value="1"/>
</dbReference>
<keyword evidence="13" id="KW-1185">Reference proteome</keyword>
<dbReference type="InterPro" id="IPR058624">
    <property type="entry name" value="MdtA-like_HH"/>
</dbReference>
<evidence type="ECO:0000256" key="5">
    <source>
        <dbReference type="ARBA" id="ARBA00023136"/>
    </source>
</evidence>
<dbReference type="Pfam" id="PF25917">
    <property type="entry name" value="BSH_RND"/>
    <property type="match status" value="1"/>
</dbReference>
<dbReference type="Pfam" id="PF25876">
    <property type="entry name" value="HH_MFP_RND"/>
    <property type="match status" value="1"/>
</dbReference>
<dbReference type="PANTHER" id="PTHR30386:SF26">
    <property type="entry name" value="TRANSPORT PROTEIN COMB"/>
    <property type="match status" value="1"/>
</dbReference>
<feature type="compositionally biased region" description="Polar residues" evidence="7">
    <location>
        <begin position="1"/>
        <end position="11"/>
    </location>
</feature>
<dbReference type="PRINTS" id="PR01490">
    <property type="entry name" value="RTXTOXIND"/>
</dbReference>
<comment type="caution">
    <text evidence="12">The sequence shown here is derived from an EMBL/GenBank/DDBJ whole genome shotgun (WGS) entry which is preliminary data.</text>
</comment>
<dbReference type="Gene3D" id="2.40.30.170">
    <property type="match status" value="1"/>
</dbReference>
<evidence type="ECO:0000313" key="13">
    <source>
        <dbReference type="Proteomes" id="UP000239576"/>
    </source>
</evidence>
<dbReference type="InterPro" id="IPR058625">
    <property type="entry name" value="MdtA-like_BSH"/>
</dbReference>
<evidence type="ECO:0000313" key="12">
    <source>
        <dbReference type="EMBL" id="PSB29475.1"/>
    </source>
</evidence>
<evidence type="ECO:0000256" key="3">
    <source>
        <dbReference type="ARBA" id="ARBA00022692"/>
    </source>
</evidence>
<evidence type="ECO:0000259" key="11">
    <source>
        <dbReference type="Pfam" id="PF25954"/>
    </source>
</evidence>
<dbReference type="Proteomes" id="UP000239576">
    <property type="component" value="Unassembled WGS sequence"/>
</dbReference>
<comment type="subcellular location">
    <subcellularLocation>
        <location evidence="1">Membrane</location>
        <topology evidence="1">Single-pass membrane protein</topology>
    </subcellularLocation>
</comment>
<feature type="transmembrane region" description="Helical" evidence="8">
    <location>
        <begin position="50"/>
        <end position="71"/>
    </location>
</feature>
<evidence type="ECO:0000256" key="7">
    <source>
        <dbReference type="SAM" id="MobiDB-lite"/>
    </source>
</evidence>
<reference evidence="12 13" key="2">
    <citation type="submission" date="2018-03" db="EMBL/GenBank/DDBJ databases">
        <title>The ancient ancestry and fast evolution of plastids.</title>
        <authorList>
            <person name="Moore K.R."/>
            <person name="Magnabosco C."/>
            <person name="Momper L."/>
            <person name="Gold D.A."/>
            <person name="Bosak T."/>
            <person name="Fournier G.P."/>
        </authorList>
    </citation>
    <scope>NUCLEOTIDE SEQUENCE [LARGE SCALE GENOMIC DNA]</scope>
    <source>
        <strain evidence="12 13">ULC18</strain>
    </source>
</reference>
<protein>
    <submittedName>
        <fullName evidence="12">Secretion protein HlyD</fullName>
    </submittedName>
</protein>
<feature type="region of interest" description="Disordered" evidence="7">
    <location>
        <begin position="1"/>
        <end position="43"/>
    </location>
</feature>
<proteinExistence type="inferred from homology"/>
<name>A0A2T1E9W3_9CYAN</name>
<dbReference type="InterPro" id="IPR058792">
    <property type="entry name" value="Beta-barrel_RND_2"/>
</dbReference>
<feature type="domain" description="Multidrug resistance protein MdtA-like barrel-sandwich hybrid" evidence="10">
    <location>
        <begin position="92"/>
        <end position="347"/>
    </location>
</feature>
<feature type="domain" description="Multidrug resistance protein MdtA-like alpha-helical hairpin" evidence="9">
    <location>
        <begin position="191"/>
        <end position="263"/>
    </location>
</feature>
<evidence type="ECO:0000256" key="4">
    <source>
        <dbReference type="ARBA" id="ARBA00022989"/>
    </source>
</evidence>
<comment type="similarity">
    <text evidence="2">Belongs to the membrane fusion protein (MFP) (TC 8.A.1) family.</text>
</comment>
<dbReference type="PANTHER" id="PTHR30386">
    <property type="entry name" value="MEMBRANE FUSION SUBUNIT OF EMRAB-TOLC MULTIDRUG EFFLUX PUMP"/>
    <property type="match status" value="1"/>
</dbReference>
<evidence type="ECO:0000259" key="9">
    <source>
        <dbReference type="Pfam" id="PF25876"/>
    </source>
</evidence>
<evidence type="ECO:0000256" key="6">
    <source>
        <dbReference type="SAM" id="Coils"/>
    </source>
</evidence>
<dbReference type="Pfam" id="PF25954">
    <property type="entry name" value="Beta-barrel_RND_2"/>
    <property type="match status" value="1"/>
</dbReference>
<dbReference type="OrthoDB" id="9811754at2"/>
<dbReference type="EMBL" id="PVWK01000062">
    <property type="protein sequence ID" value="PSB29475.1"/>
    <property type="molecule type" value="Genomic_DNA"/>
</dbReference>
<gene>
    <name evidence="12" type="ORF">C7B82_11535</name>
</gene>
<keyword evidence="5 8" id="KW-0472">Membrane</keyword>
<evidence type="ECO:0000256" key="8">
    <source>
        <dbReference type="SAM" id="Phobius"/>
    </source>
</evidence>
<feature type="domain" description="CusB-like beta-barrel" evidence="11">
    <location>
        <begin position="353"/>
        <end position="394"/>
    </location>
</feature>
<keyword evidence="3 8" id="KW-0812">Transmembrane</keyword>